<dbReference type="EMBL" id="JABSTU010000011">
    <property type="protein sequence ID" value="KAH8009214.1"/>
    <property type="molecule type" value="Genomic_DNA"/>
</dbReference>
<keyword evidence="3" id="KW-1185">Reference proteome</keyword>
<reference evidence="2" key="2">
    <citation type="submission" date="2021-09" db="EMBL/GenBank/DDBJ databases">
        <authorList>
            <person name="Jia N."/>
            <person name="Wang J."/>
            <person name="Shi W."/>
            <person name="Du L."/>
            <person name="Sun Y."/>
            <person name="Zhan W."/>
            <person name="Jiang J."/>
            <person name="Wang Q."/>
            <person name="Zhang B."/>
            <person name="Ji P."/>
            <person name="Sakyi L.B."/>
            <person name="Cui X."/>
            <person name="Yuan T."/>
            <person name="Jiang B."/>
            <person name="Yang W."/>
            <person name="Lam T.T.-Y."/>
            <person name="Chang Q."/>
            <person name="Ding S."/>
            <person name="Wang X."/>
            <person name="Zhu J."/>
            <person name="Ruan X."/>
            <person name="Zhao L."/>
            <person name="Wei J."/>
            <person name="Que T."/>
            <person name="Du C."/>
            <person name="Cheng J."/>
            <person name="Dai P."/>
            <person name="Han X."/>
            <person name="Huang E."/>
            <person name="Gao Y."/>
            <person name="Liu J."/>
            <person name="Shao H."/>
            <person name="Ye R."/>
            <person name="Li L."/>
            <person name="Wei W."/>
            <person name="Wang X."/>
            <person name="Wang C."/>
            <person name="Huo Q."/>
            <person name="Li W."/>
            <person name="Guo W."/>
            <person name="Chen H."/>
            <person name="Chen S."/>
            <person name="Zhou L."/>
            <person name="Zhou L."/>
            <person name="Ni X."/>
            <person name="Tian J."/>
            <person name="Zhou Y."/>
            <person name="Sheng Y."/>
            <person name="Liu T."/>
            <person name="Pan Y."/>
            <person name="Xia L."/>
            <person name="Li J."/>
            <person name="Zhao F."/>
            <person name="Cao W."/>
        </authorList>
    </citation>
    <scope>NUCLEOTIDE SEQUENCE</scope>
    <source>
        <strain evidence="2">Rmic-2018</strain>
        <tissue evidence="2">Larvae</tissue>
    </source>
</reference>
<evidence type="ECO:0000313" key="3">
    <source>
        <dbReference type="Proteomes" id="UP000821866"/>
    </source>
</evidence>
<name>A0A9J6D4U4_RHIMP</name>
<evidence type="ECO:0000256" key="1">
    <source>
        <dbReference type="SAM" id="MobiDB-lite"/>
    </source>
</evidence>
<reference evidence="2" key="1">
    <citation type="journal article" date="2020" name="Cell">
        <title>Large-Scale Comparative Analyses of Tick Genomes Elucidate Their Genetic Diversity and Vector Capacities.</title>
        <authorList>
            <consortium name="Tick Genome and Microbiome Consortium (TIGMIC)"/>
            <person name="Jia N."/>
            <person name="Wang J."/>
            <person name="Shi W."/>
            <person name="Du L."/>
            <person name="Sun Y."/>
            <person name="Zhan W."/>
            <person name="Jiang J.F."/>
            <person name="Wang Q."/>
            <person name="Zhang B."/>
            <person name="Ji P."/>
            <person name="Bell-Sakyi L."/>
            <person name="Cui X.M."/>
            <person name="Yuan T.T."/>
            <person name="Jiang B.G."/>
            <person name="Yang W.F."/>
            <person name="Lam T.T."/>
            <person name="Chang Q.C."/>
            <person name="Ding S.J."/>
            <person name="Wang X.J."/>
            <person name="Zhu J.G."/>
            <person name="Ruan X.D."/>
            <person name="Zhao L."/>
            <person name="Wei J.T."/>
            <person name="Ye R.Z."/>
            <person name="Que T.C."/>
            <person name="Du C.H."/>
            <person name="Zhou Y.H."/>
            <person name="Cheng J.X."/>
            <person name="Dai P.F."/>
            <person name="Guo W.B."/>
            <person name="Han X.H."/>
            <person name="Huang E.J."/>
            <person name="Li L.F."/>
            <person name="Wei W."/>
            <person name="Gao Y.C."/>
            <person name="Liu J.Z."/>
            <person name="Shao H.Z."/>
            <person name="Wang X."/>
            <person name="Wang C.C."/>
            <person name="Yang T.C."/>
            <person name="Huo Q.B."/>
            <person name="Li W."/>
            <person name="Chen H.Y."/>
            <person name="Chen S.E."/>
            <person name="Zhou L.G."/>
            <person name="Ni X.B."/>
            <person name="Tian J.H."/>
            <person name="Sheng Y."/>
            <person name="Liu T."/>
            <person name="Pan Y.S."/>
            <person name="Xia L.Y."/>
            <person name="Li J."/>
            <person name="Zhao F."/>
            <person name="Cao W.C."/>
        </authorList>
    </citation>
    <scope>NUCLEOTIDE SEQUENCE</scope>
    <source>
        <strain evidence="2">Rmic-2018</strain>
    </source>
</reference>
<dbReference type="AlphaFoldDB" id="A0A9J6D4U4"/>
<protein>
    <submittedName>
        <fullName evidence="2">Uncharacterized protein</fullName>
    </submittedName>
</protein>
<organism evidence="2 3">
    <name type="scientific">Rhipicephalus microplus</name>
    <name type="common">Cattle tick</name>
    <name type="synonym">Boophilus microplus</name>
    <dbReference type="NCBI Taxonomy" id="6941"/>
    <lineage>
        <taxon>Eukaryota</taxon>
        <taxon>Metazoa</taxon>
        <taxon>Ecdysozoa</taxon>
        <taxon>Arthropoda</taxon>
        <taxon>Chelicerata</taxon>
        <taxon>Arachnida</taxon>
        <taxon>Acari</taxon>
        <taxon>Parasitiformes</taxon>
        <taxon>Ixodida</taxon>
        <taxon>Ixodoidea</taxon>
        <taxon>Ixodidae</taxon>
        <taxon>Rhipicephalinae</taxon>
        <taxon>Rhipicephalus</taxon>
        <taxon>Boophilus</taxon>
    </lineage>
</organism>
<feature type="compositionally biased region" description="Polar residues" evidence="1">
    <location>
        <begin position="1"/>
        <end position="13"/>
    </location>
</feature>
<sequence length="259" mass="29137">MDFLTTSYHQQVSPAEATRKSKYRPAHRWLPSLPKDDFKIVVRPHQELPVKTLISPLLPDAVIEDCNGKISGEQFLLRIKQGSNIFIVSTPHQTVADHVRRITTLKINGRPHSVNAHVATSEGTTEGVIHGLDPHTTPEALKTNLRIRTQGVEILEARMFKNTKTAVITFFWEITPRYVYYNGGELACYPYKFTIQLCKVCHQVGHRSDVCPQPDTQVCHVCGQHDPANGHECSPMCEACGEGQFTGDRSCRKRLQSPK</sequence>
<feature type="region of interest" description="Disordered" evidence="1">
    <location>
        <begin position="1"/>
        <end position="23"/>
    </location>
</feature>
<dbReference type="VEuPathDB" id="VectorBase:LOC119178017"/>
<proteinExistence type="predicted"/>
<dbReference type="Proteomes" id="UP000821866">
    <property type="component" value="Chromosome 9"/>
</dbReference>
<accession>A0A9J6D4U4</accession>
<gene>
    <name evidence="2" type="ORF">HPB51_012857</name>
</gene>
<evidence type="ECO:0000313" key="2">
    <source>
        <dbReference type="EMBL" id="KAH8009214.1"/>
    </source>
</evidence>
<comment type="caution">
    <text evidence="2">The sequence shown here is derived from an EMBL/GenBank/DDBJ whole genome shotgun (WGS) entry which is preliminary data.</text>
</comment>